<proteinExistence type="inferred from homology"/>
<evidence type="ECO:0000313" key="6">
    <source>
        <dbReference type="EMBL" id="VEH69634.1"/>
    </source>
</evidence>
<feature type="transmembrane region" description="Helical" evidence="5">
    <location>
        <begin position="678"/>
        <end position="698"/>
    </location>
</feature>
<organism evidence="6 7">
    <name type="scientific">Arachnia propionica</name>
    <dbReference type="NCBI Taxonomy" id="1750"/>
    <lineage>
        <taxon>Bacteria</taxon>
        <taxon>Bacillati</taxon>
        <taxon>Actinomycetota</taxon>
        <taxon>Actinomycetes</taxon>
        <taxon>Propionibacteriales</taxon>
        <taxon>Propionibacteriaceae</taxon>
        <taxon>Arachnia</taxon>
    </lineage>
</organism>
<evidence type="ECO:0000256" key="4">
    <source>
        <dbReference type="ARBA" id="ARBA00022679"/>
    </source>
</evidence>
<dbReference type="PANTHER" id="PTHR43179:SF12">
    <property type="entry name" value="GALACTOFURANOSYLTRANSFERASE GLFT2"/>
    <property type="match status" value="1"/>
</dbReference>
<dbReference type="SUPFAM" id="SSF53448">
    <property type="entry name" value="Nucleotide-diphospho-sugar transferases"/>
    <property type="match status" value="1"/>
</dbReference>
<feature type="transmembrane region" description="Helical" evidence="5">
    <location>
        <begin position="967"/>
        <end position="988"/>
    </location>
</feature>
<feature type="transmembrane region" description="Helical" evidence="5">
    <location>
        <begin position="591"/>
        <end position="614"/>
    </location>
</feature>
<dbReference type="GeneID" id="64406388"/>
<accession>A0A3S5ESL2</accession>
<feature type="transmembrane region" description="Helical" evidence="5">
    <location>
        <begin position="510"/>
        <end position="531"/>
    </location>
</feature>
<keyword evidence="4 6" id="KW-0808">Transferase</keyword>
<dbReference type="PANTHER" id="PTHR43179">
    <property type="entry name" value="RHAMNOSYLTRANSFERASE WBBL"/>
    <property type="match status" value="1"/>
</dbReference>
<comment type="pathway">
    <text evidence="1">Cell wall biogenesis; cell wall polysaccharide biosynthesis.</text>
</comment>
<dbReference type="InterPro" id="IPR029044">
    <property type="entry name" value="Nucleotide-diphossugar_trans"/>
</dbReference>
<gene>
    <name evidence="6" type="ORF">NCTC12967_00907</name>
</gene>
<dbReference type="Pfam" id="PF13641">
    <property type="entry name" value="Glyco_tranf_2_3"/>
    <property type="match status" value="1"/>
</dbReference>
<keyword evidence="3" id="KW-0328">Glycosyltransferase</keyword>
<keyword evidence="7" id="KW-1185">Reference proteome</keyword>
<evidence type="ECO:0000256" key="3">
    <source>
        <dbReference type="ARBA" id="ARBA00022676"/>
    </source>
</evidence>
<evidence type="ECO:0000256" key="2">
    <source>
        <dbReference type="ARBA" id="ARBA00006739"/>
    </source>
</evidence>
<dbReference type="EMBL" id="LR134406">
    <property type="protein sequence ID" value="VEH69634.1"/>
    <property type="molecule type" value="Genomic_DNA"/>
</dbReference>
<protein>
    <submittedName>
        <fullName evidence="6">Glycosyl transferase family 2</fullName>
    </submittedName>
</protein>
<comment type="similarity">
    <text evidence="2">Belongs to the glycosyltransferase 2 family.</text>
</comment>
<keyword evidence="5" id="KW-0812">Transmembrane</keyword>
<dbReference type="AlphaFoldDB" id="A0A3S5ESL2"/>
<dbReference type="Gene3D" id="3.90.550.10">
    <property type="entry name" value="Spore Coat Polysaccharide Biosynthesis Protein SpsA, Chain A"/>
    <property type="match status" value="1"/>
</dbReference>
<evidence type="ECO:0000313" key="7">
    <source>
        <dbReference type="Proteomes" id="UP000273044"/>
    </source>
</evidence>
<evidence type="ECO:0000256" key="5">
    <source>
        <dbReference type="SAM" id="Phobius"/>
    </source>
</evidence>
<feature type="transmembrane region" description="Helical" evidence="5">
    <location>
        <begin position="742"/>
        <end position="763"/>
    </location>
</feature>
<sequence>MTSQATTDNLWAWIDEEPEPEPIETIDPRMVAAVMVVHNAEEWLPRQLRALAALNPRPAMLVAVDNGSTDSSRQLLEQARAAGIISGVLDGGRNLGFGEAVATALPPDAPWVWLLHDDSAPQPDALGRLLQGAARTGAAVLYPKLLQPRRRNYPETLAEIGQSITPTGRRVAIVDNGDIDQGQEISEPVLGGSTAGMLIRGDVWRQLGGLAPELPLHRDGVDFGWRANEAGHKVVTWPDAALTHRQSGRTGERSGAFAKESHEIDRLTALRVVAARGAKPASTARLVIGSWLRAIGFLLAKSPRLAGAELRAIRRFTSTRGQVKTLAARSVGNMDVSRLLPRRYWSVRNALDRLGADLADRYRDFTNQESGFSIDEMTGDDFAGGPSQRRFLAPLAILTLLLLVAGGVALRNLFGFGDVFGGGLLPAPDNIGKAWEAALSPTAGLAGSDAPWLMVGALLATLSFGSPQLLIFLALGLAPLLAGLSAHAFLRRFEVSRTTSAIAAGTWAGAVILLGLVTAGDAAGMMLAVVLPQLASAIHRMAIDDSLGAERLRAPASAAAWLLIGAAAWPVLLILAIIGGIIWIIRDRFVWLPVLITLILPAAFLAPWVPSLIAYPSRLLTGPDPLAWPAWTPASLATLFGRILPSGLPLWANIVFFAVLGVAAGYAICTIRSTSIRLLSIAGIGLPLIAGVVLSRIALPVNGGEARALLTGWALLTVAGLLAPIVAMRLRDEKAGADLRVLLACLSTVSLLAAGVWAVIGFAGPVSNHPSELGFARGVVVSERQTRVLMIETKSDGGLRWNVVDSSQPSWGTAERNPAGAFRDDFAALVQLLGGGDAPENLADRLQELGVSHVWMKGFSTEQLAAVGNAAGLTRSPVDGDTVIWTVVELPSRLHIVDENGSKAVLDGNITAAETERRLVLAETPDDRWRVRINGQELTPLPEGGKATFVVPAGLAGKVTWGMAPTWWMFGLQVGVVVLIIGLAAPTIGGSSGARRGLED</sequence>
<feature type="transmembrane region" description="Helical" evidence="5">
    <location>
        <begin position="710"/>
        <end position="730"/>
    </location>
</feature>
<evidence type="ECO:0000256" key="1">
    <source>
        <dbReference type="ARBA" id="ARBA00004776"/>
    </source>
</evidence>
<feature type="transmembrane region" description="Helical" evidence="5">
    <location>
        <begin position="560"/>
        <end position="585"/>
    </location>
</feature>
<feature type="transmembrane region" description="Helical" evidence="5">
    <location>
        <begin position="391"/>
        <end position="410"/>
    </location>
</feature>
<keyword evidence="5" id="KW-0472">Membrane</keyword>
<name>A0A3S5ESL2_9ACTN</name>
<feature type="transmembrane region" description="Helical" evidence="5">
    <location>
        <begin position="469"/>
        <end position="490"/>
    </location>
</feature>
<feature type="transmembrane region" description="Helical" evidence="5">
    <location>
        <begin position="650"/>
        <end position="671"/>
    </location>
</feature>
<keyword evidence="5" id="KW-1133">Transmembrane helix</keyword>
<dbReference type="Proteomes" id="UP000273044">
    <property type="component" value="Chromosome"/>
</dbReference>
<reference evidence="6 7" key="1">
    <citation type="submission" date="2018-12" db="EMBL/GenBank/DDBJ databases">
        <authorList>
            <consortium name="Pathogen Informatics"/>
        </authorList>
    </citation>
    <scope>NUCLEOTIDE SEQUENCE [LARGE SCALE GENOMIC DNA]</scope>
    <source>
        <strain evidence="6 7">NCTC12967</strain>
    </source>
</reference>
<dbReference type="GO" id="GO:0016757">
    <property type="term" value="F:glycosyltransferase activity"/>
    <property type="evidence" value="ECO:0007669"/>
    <property type="project" value="UniProtKB-KW"/>
</dbReference>
<dbReference type="RefSeq" id="WP_061787760.1">
    <property type="nucleotide sequence ID" value="NZ_LR134406.1"/>
</dbReference>